<dbReference type="Gene3D" id="1.20.1640.10">
    <property type="entry name" value="Multidrug efflux transporter AcrB transmembrane domain"/>
    <property type="match status" value="1"/>
</dbReference>
<dbReference type="InterPro" id="IPR027463">
    <property type="entry name" value="AcrB_DN_DC_subdom"/>
</dbReference>
<dbReference type="EMBL" id="BAABHC010000005">
    <property type="protein sequence ID" value="GAA4429746.1"/>
    <property type="molecule type" value="Genomic_DNA"/>
</dbReference>
<keyword evidence="1" id="KW-0812">Transmembrane</keyword>
<dbReference type="InterPro" id="IPR001036">
    <property type="entry name" value="Acrflvin-R"/>
</dbReference>
<protein>
    <recommendedName>
        <fullName evidence="4">Heavy metal efflux pump, CzcA family</fullName>
    </recommendedName>
</protein>
<dbReference type="Pfam" id="PF00873">
    <property type="entry name" value="ACR_tran"/>
    <property type="match status" value="1"/>
</dbReference>
<dbReference type="Gene3D" id="3.30.70.1320">
    <property type="entry name" value="Multidrug efflux transporter AcrB pore domain like"/>
    <property type="match status" value="1"/>
</dbReference>
<keyword evidence="3" id="KW-1185">Reference proteome</keyword>
<dbReference type="PANTHER" id="PTHR32063">
    <property type="match status" value="1"/>
</dbReference>
<evidence type="ECO:0000256" key="1">
    <source>
        <dbReference type="SAM" id="Phobius"/>
    </source>
</evidence>
<evidence type="ECO:0000313" key="2">
    <source>
        <dbReference type="EMBL" id="GAA4429746.1"/>
    </source>
</evidence>
<dbReference type="Gene3D" id="3.30.70.1430">
    <property type="entry name" value="Multidrug efflux transporter AcrB pore domain"/>
    <property type="match status" value="1"/>
</dbReference>
<sequence length="426" mass="46887">MIARLISFSLHNRVIILLIAAGMFGWGVYSVQTSKVDAIPDLSENQVIVFTEWMGRSPQLVEDQVTYPLVTNLQGLPEVKYVRGSSMFGMSFIYIIFEDDTDVYWARSRVLERLNSIGNMLPDGATPTLGPDGTGVGHILWYTLDAPGMDLGEQRAIQDWYVKFALQNVDGVSEVASFGGFQKQYEVTVDPNKLTYYNITIPQVIQAVRANNNEAGGRKFERSDIGYIIKTTGYLESAEEIGNIAITTSNTIPVRVQDVATVQMTGESRLGIFDVNGEGEAVGGIVVMRYGENAEEVIENVKVKMEEVSKGLPEGVKFNIVYDRSGLINESVDSIKHTLIEEMIVASVIVLLFLFHWRSALIIMIQLPLAVAIGFILLNAFDISSNIMSLTGIALSIGVIVDDAIVMVENAYRHLAGAEQGKPSED</sequence>
<dbReference type="SUPFAM" id="SSF82693">
    <property type="entry name" value="Multidrug efflux transporter AcrB pore domain, PN1, PN2, PC1 and PC2 subdomains"/>
    <property type="match status" value="2"/>
</dbReference>
<feature type="transmembrane region" description="Helical" evidence="1">
    <location>
        <begin position="362"/>
        <end position="381"/>
    </location>
</feature>
<accession>A0ABP8LII3</accession>
<keyword evidence="1" id="KW-1133">Transmembrane helix</keyword>
<dbReference type="SUPFAM" id="SSF82866">
    <property type="entry name" value="Multidrug efflux transporter AcrB transmembrane domain"/>
    <property type="match status" value="1"/>
</dbReference>
<dbReference type="Proteomes" id="UP001500552">
    <property type="component" value="Unassembled WGS sequence"/>
</dbReference>
<dbReference type="PRINTS" id="PR00702">
    <property type="entry name" value="ACRIFLAVINRP"/>
</dbReference>
<evidence type="ECO:0008006" key="4">
    <source>
        <dbReference type="Google" id="ProtNLM"/>
    </source>
</evidence>
<organism evidence="2 3">
    <name type="scientific">Pontibacter saemangeumensis</name>
    <dbReference type="NCBI Taxonomy" id="1084525"/>
    <lineage>
        <taxon>Bacteria</taxon>
        <taxon>Pseudomonadati</taxon>
        <taxon>Bacteroidota</taxon>
        <taxon>Cytophagia</taxon>
        <taxon>Cytophagales</taxon>
        <taxon>Hymenobacteraceae</taxon>
        <taxon>Pontibacter</taxon>
    </lineage>
</organism>
<proteinExistence type="predicted"/>
<comment type="caution">
    <text evidence="2">The sequence shown here is derived from an EMBL/GenBank/DDBJ whole genome shotgun (WGS) entry which is preliminary data.</text>
</comment>
<gene>
    <name evidence="2" type="ORF">GCM10023188_15560</name>
</gene>
<keyword evidence="1" id="KW-0472">Membrane</keyword>
<reference evidence="3" key="1">
    <citation type="journal article" date="2019" name="Int. J. Syst. Evol. Microbiol.">
        <title>The Global Catalogue of Microorganisms (GCM) 10K type strain sequencing project: providing services to taxonomists for standard genome sequencing and annotation.</title>
        <authorList>
            <consortium name="The Broad Institute Genomics Platform"/>
            <consortium name="The Broad Institute Genome Sequencing Center for Infectious Disease"/>
            <person name="Wu L."/>
            <person name="Ma J."/>
        </authorList>
    </citation>
    <scope>NUCLEOTIDE SEQUENCE [LARGE SCALE GENOMIC DNA]</scope>
    <source>
        <strain evidence="3">JCM 17926</strain>
    </source>
</reference>
<dbReference type="PANTHER" id="PTHR32063:SF19">
    <property type="entry name" value="CATION EFFLUX SYSTEM PROTEIN CUSA"/>
    <property type="match status" value="1"/>
</dbReference>
<dbReference type="Gene3D" id="3.30.2090.10">
    <property type="entry name" value="Multidrug efflux transporter AcrB TolC docking domain, DN and DC subdomains"/>
    <property type="match status" value="1"/>
</dbReference>
<dbReference type="SUPFAM" id="SSF82714">
    <property type="entry name" value="Multidrug efflux transporter AcrB TolC docking domain, DN and DC subdomains"/>
    <property type="match status" value="1"/>
</dbReference>
<name>A0ABP8LII3_9BACT</name>
<evidence type="ECO:0000313" key="3">
    <source>
        <dbReference type="Proteomes" id="UP001500552"/>
    </source>
</evidence>